<organism evidence="2 3">
    <name type="scientific">Vitis rotundifolia</name>
    <name type="common">Muscadine grape</name>
    <dbReference type="NCBI Taxonomy" id="103349"/>
    <lineage>
        <taxon>Eukaryota</taxon>
        <taxon>Viridiplantae</taxon>
        <taxon>Streptophyta</taxon>
        <taxon>Embryophyta</taxon>
        <taxon>Tracheophyta</taxon>
        <taxon>Spermatophyta</taxon>
        <taxon>Magnoliopsida</taxon>
        <taxon>eudicotyledons</taxon>
        <taxon>Gunneridae</taxon>
        <taxon>Pentapetalae</taxon>
        <taxon>rosids</taxon>
        <taxon>Vitales</taxon>
        <taxon>Vitaceae</taxon>
        <taxon>Viteae</taxon>
        <taxon>Vitis</taxon>
    </lineage>
</organism>
<dbReference type="AlphaFoldDB" id="A0AA39DMM9"/>
<gene>
    <name evidence="2" type="ORF">PVL29_014641</name>
</gene>
<reference evidence="2 3" key="1">
    <citation type="journal article" date="2023" name="BMC Biotechnol.">
        <title>Vitis rotundifolia cv Carlos genome sequencing.</title>
        <authorList>
            <person name="Huff M."/>
            <person name="Hulse-Kemp A."/>
            <person name="Scheffler B."/>
            <person name="Youngblood R."/>
            <person name="Simpson S."/>
            <person name="Babiker E."/>
            <person name="Staton M."/>
        </authorList>
    </citation>
    <scope>NUCLEOTIDE SEQUENCE [LARGE SCALE GENOMIC DNA]</scope>
    <source>
        <tissue evidence="2">Leaf</tissue>
    </source>
</reference>
<dbReference type="Proteomes" id="UP001168098">
    <property type="component" value="Unassembled WGS sequence"/>
</dbReference>
<protein>
    <submittedName>
        <fullName evidence="2">Uncharacterized protein</fullName>
    </submittedName>
</protein>
<name>A0AA39DMM9_VITRO</name>
<comment type="caution">
    <text evidence="2">The sequence shown here is derived from an EMBL/GenBank/DDBJ whole genome shotgun (WGS) entry which is preliminary data.</text>
</comment>
<keyword evidence="3" id="KW-1185">Reference proteome</keyword>
<feature type="compositionally biased region" description="Basic residues" evidence="1">
    <location>
        <begin position="26"/>
        <end position="35"/>
    </location>
</feature>
<proteinExistence type="predicted"/>
<feature type="region of interest" description="Disordered" evidence="1">
    <location>
        <begin position="1"/>
        <end position="40"/>
    </location>
</feature>
<dbReference type="EMBL" id="JARBHA010000011">
    <property type="protein sequence ID" value="KAJ9689095.1"/>
    <property type="molecule type" value="Genomic_DNA"/>
</dbReference>
<evidence type="ECO:0000256" key="1">
    <source>
        <dbReference type="SAM" id="MobiDB-lite"/>
    </source>
</evidence>
<evidence type="ECO:0000313" key="2">
    <source>
        <dbReference type="EMBL" id="KAJ9689095.1"/>
    </source>
</evidence>
<sequence length="157" mass="17157">MIVSIIGNKAKSQPVEENEKASGTQTHKRQSKFKPRGQSPELSVTDILTSFNYTESVETTPPLSFSICKAVLTTGLASLSSTAMQNPPISKDSYTDVKDLAHSALDPALAKANQALVHIRELFKNTTDLMLYKFYGTCIDENQGVVTRHLPRTISAS</sequence>
<dbReference type="SUPFAM" id="SSF101148">
    <property type="entry name" value="Plant invertase/pectin methylesterase inhibitor"/>
    <property type="match status" value="1"/>
</dbReference>
<accession>A0AA39DMM9</accession>
<evidence type="ECO:0000313" key="3">
    <source>
        <dbReference type="Proteomes" id="UP001168098"/>
    </source>
</evidence>
<dbReference type="Gene3D" id="1.20.140.40">
    <property type="entry name" value="Invertase/pectin methylesterase inhibitor family protein"/>
    <property type="match status" value="1"/>
</dbReference>
<dbReference type="InterPro" id="IPR035513">
    <property type="entry name" value="Invertase/methylesterase_inhib"/>
</dbReference>